<reference evidence="3" key="1">
    <citation type="journal article" date="2019" name="Int. J. Syst. Evol. Microbiol.">
        <title>The Global Catalogue of Microorganisms (GCM) 10K type strain sequencing project: providing services to taxonomists for standard genome sequencing and annotation.</title>
        <authorList>
            <consortium name="The Broad Institute Genomics Platform"/>
            <consortium name="The Broad Institute Genome Sequencing Center for Infectious Disease"/>
            <person name="Wu L."/>
            <person name="Ma J."/>
        </authorList>
    </citation>
    <scope>NUCLEOTIDE SEQUENCE [LARGE SCALE GENOMIC DNA]</scope>
    <source>
        <strain evidence="3">CCM 8490</strain>
    </source>
</reference>
<dbReference type="Gene3D" id="1.50.10.140">
    <property type="match status" value="1"/>
</dbReference>
<accession>A0ABQ1X2Y3</accession>
<dbReference type="InterPro" id="IPR016883">
    <property type="entry name" value="UCP028431"/>
</dbReference>
<comment type="caution">
    <text evidence="2">The sequence shown here is derived from an EMBL/GenBank/DDBJ whole genome shotgun (WGS) entry which is preliminary data.</text>
</comment>
<proteinExistence type="predicted"/>
<keyword evidence="3" id="KW-1185">Reference proteome</keyword>
<sequence>MNIHKVFFIKNKTMLKQNFFNIFICSTTIFLGSCSNSSDWDPNDTLVNNPQEPATVYTDAQIVEMTQKDALKYFWDFAQTNSKLARERYHTDNPGQDANVVTTGGSGFGLMTILVGIKNGYISQPEAVSRLTTALDFLKTANRFHGAWPHWINGTSGNVIPFGEKDNGGDLVETAFLAQGLICVREYFKNSTNSTELTLAQKADDLWKGIEWNWYTKGENALYWHWSPNYDFQMNMKLQGFDETLITYVLAAASPTYSIDKVVYQNGWARNGGIKSSGSQFGIPLVVNHNGATGTVGPMFWSHYSFLGLDPRGLSDDYVNYGDVTTNHAKIMYQYCVANPKGWQGYNSKSWGLTASYSRNPTTGGDDYAAHQPNKDLGIISPTAAISDMPYTPTESMNFLRFLYNENYSKYIGVAGPYDAYSIQYNWVTPRYLAIDQGTIAPMIENHKNQFLWNLFMNAPDVRQGLIKLGFHSSIHGF</sequence>
<name>A0ABQ1X2Y3_9FLAO</name>
<feature type="domain" description="Glycoamylase-like" evidence="1">
    <location>
        <begin position="237"/>
        <end position="459"/>
    </location>
</feature>
<dbReference type="InterPro" id="IPR019282">
    <property type="entry name" value="Glycoamylase-like_cons_dom"/>
</dbReference>
<evidence type="ECO:0000313" key="3">
    <source>
        <dbReference type="Proteomes" id="UP000658202"/>
    </source>
</evidence>
<dbReference type="Pfam" id="PF10091">
    <property type="entry name" value="Glycoamylase"/>
    <property type="match status" value="1"/>
</dbReference>
<evidence type="ECO:0000259" key="1">
    <source>
        <dbReference type="Pfam" id="PF10091"/>
    </source>
</evidence>
<organism evidence="2 3">
    <name type="scientific">Epilithonimonas arachidiradicis</name>
    <dbReference type="NCBI Taxonomy" id="1617282"/>
    <lineage>
        <taxon>Bacteria</taxon>
        <taxon>Pseudomonadati</taxon>
        <taxon>Bacteroidota</taxon>
        <taxon>Flavobacteriia</taxon>
        <taxon>Flavobacteriales</taxon>
        <taxon>Weeksellaceae</taxon>
        <taxon>Chryseobacterium group</taxon>
        <taxon>Epilithonimonas</taxon>
    </lineage>
</organism>
<protein>
    <recommendedName>
        <fullName evidence="1">Glycoamylase-like domain-containing protein</fullName>
    </recommendedName>
</protein>
<gene>
    <name evidence="2" type="ORF">GCM10007332_18890</name>
</gene>
<evidence type="ECO:0000313" key="2">
    <source>
        <dbReference type="EMBL" id="GGG57384.1"/>
    </source>
</evidence>
<dbReference type="PROSITE" id="PS51257">
    <property type="entry name" value="PROKAR_LIPOPROTEIN"/>
    <property type="match status" value="1"/>
</dbReference>
<dbReference type="PIRSF" id="PIRSF028431">
    <property type="entry name" value="UCP028431"/>
    <property type="match status" value="1"/>
</dbReference>
<dbReference type="EMBL" id="BMCW01000003">
    <property type="protein sequence ID" value="GGG57384.1"/>
    <property type="molecule type" value="Genomic_DNA"/>
</dbReference>
<dbReference type="Proteomes" id="UP000658202">
    <property type="component" value="Unassembled WGS sequence"/>
</dbReference>